<evidence type="ECO:0000256" key="1">
    <source>
        <dbReference type="SAM" id="MobiDB-lite"/>
    </source>
</evidence>
<dbReference type="PANTHER" id="PTHR36302:SF1">
    <property type="entry name" value="COPPER CHAPERONE PCU(A)C"/>
    <property type="match status" value="1"/>
</dbReference>
<dbReference type="InterPro" id="IPR007410">
    <property type="entry name" value="LpqE-like"/>
</dbReference>
<dbReference type="SUPFAM" id="SSF110087">
    <property type="entry name" value="DR1885-like metal-binding protein"/>
    <property type="match status" value="1"/>
</dbReference>
<organism evidence="3 4">
    <name type="scientific">Kingella pumchi</name>
    <dbReference type="NCBI Taxonomy" id="2779506"/>
    <lineage>
        <taxon>Bacteria</taxon>
        <taxon>Pseudomonadati</taxon>
        <taxon>Pseudomonadota</taxon>
        <taxon>Betaproteobacteria</taxon>
        <taxon>Neisseriales</taxon>
        <taxon>Neisseriaceae</taxon>
        <taxon>Kingella</taxon>
    </lineage>
</organism>
<gene>
    <name evidence="3" type="ORF">MB824_01835</name>
</gene>
<dbReference type="EMBL" id="JAKOOW010000006">
    <property type="protein sequence ID" value="MCG6503240.1"/>
    <property type="molecule type" value="Genomic_DNA"/>
</dbReference>
<dbReference type="Pfam" id="PF04314">
    <property type="entry name" value="PCuAC"/>
    <property type="match status" value="1"/>
</dbReference>
<feature type="chain" id="PRO_5045365906" evidence="2">
    <location>
        <begin position="20"/>
        <end position="172"/>
    </location>
</feature>
<dbReference type="RefSeq" id="WP_238745383.1">
    <property type="nucleotide sequence ID" value="NZ_JAKOOW010000006.1"/>
</dbReference>
<evidence type="ECO:0000313" key="3">
    <source>
        <dbReference type="EMBL" id="MCG6503240.1"/>
    </source>
</evidence>
<reference evidence="3 4" key="1">
    <citation type="submission" date="2022-02" db="EMBL/GenBank/DDBJ databases">
        <title>Genome sequence data of Kingella unionensis sp. nov. strain CICC 24913 (CCUG 75125).</title>
        <authorList>
            <person name="Xiao M."/>
        </authorList>
    </citation>
    <scope>NUCLEOTIDE SEQUENCE [LARGE SCALE GENOMIC DNA]</scope>
    <source>
        <strain evidence="3 4">CICC 24913</strain>
    </source>
</reference>
<sequence length="172" mass="18514">MKKIALALSAALLCQMAMAKGIQTGAAYARPTVEGQSAGGVFVNLKNTDKKDNVLVGASVQPSIAGSTELHTHINENGVMKMREVKDGIPLPAGKTQKLEPGGYHVMLMDLKQPLTVGKTFPLTLKFKDGSSKQVTVRVRKMQDTMKHDHGHDHGGHDHNHGGHDHGGHDHH</sequence>
<protein>
    <submittedName>
        <fullName evidence="3">Copper chaperone PCu(A)C</fullName>
    </submittedName>
</protein>
<dbReference type="Gene3D" id="2.60.40.1890">
    <property type="entry name" value="PCu(A)C copper chaperone"/>
    <property type="match status" value="1"/>
</dbReference>
<evidence type="ECO:0000313" key="4">
    <source>
        <dbReference type="Proteomes" id="UP001298424"/>
    </source>
</evidence>
<feature type="region of interest" description="Disordered" evidence="1">
    <location>
        <begin position="146"/>
        <end position="172"/>
    </location>
</feature>
<evidence type="ECO:0000256" key="2">
    <source>
        <dbReference type="SAM" id="SignalP"/>
    </source>
</evidence>
<feature type="signal peptide" evidence="2">
    <location>
        <begin position="1"/>
        <end position="19"/>
    </location>
</feature>
<dbReference type="Proteomes" id="UP001298424">
    <property type="component" value="Unassembled WGS sequence"/>
</dbReference>
<dbReference type="PANTHER" id="PTHR36302">
    <property type="entry name" value="BLR7088 PROTEIN"/>
    <property type="match status" value="1"/>
</dbReference>
<dbReference type="InterPro" id="IPR036182">
    <property type="entry name" value="PCuAC_sf"/>
</dbReference>
<dbReference type="InterPro" id="IPR058248">
    <property type="entry name" value="Lxx211020-like"/>
</dbReference>
<comment type="caution">
    <text evidence="3">The sequence shown here is derived from an EMBL/GenBank/DDBJ whole genome shotgun (WGS) entry which is preliminary data.</text>
</comment>
<proteinExistence type="predicted"/>
<name>A0ABS9NKP0_9NEIS</name>
<keyword evidence="4" id="KW-1185">Reference proteome</keyword>
<keyword evidence="2" id="KW-0732">Signal</keyword>
<accession>A0ABS9NKP0</accession>